<protein>
    <submittedName>
        <fullName evidence="2">Uncharacterized protein</fullName>
    </submittedName>
</protein>
<dbReference type="AlphaFoldDB" id="A0A0B2V056"/>
<evidence type="ECO:0000313" key="3">
    <source>
        <dbReference type="Proteomes" id="UP000031036"/>
    </source>
</evidence>
<evidence type="ECO:0000313" key="2">
    <source>
        <dbReference type="EMBL" id="KHN74824.1"/>
    </source>
</evidence>
<accession>A0A0B2V056</accession>
<dbReference type="EMBL" id="JPKZ01002823">
    <property type="protein sequence ID" value="KHN74824.1"/>
    <property type="molecule type" value="Genomic_DNA"/>
</dbReference>
<reference evidence="2 3" key="1">
    <citation type="submission" date="2014-11" db="EMBL/GenBank/DDBJ databases">
        <title>Genetic blueprint of the zoonotic pathogen Toxocara canis.</title>
        <authorList>
            <person name="Zhu X.-Q."/>
            <person name="Korhonen P.K."/>
            <person name="Cai H."/>
            <person name="Young N.D."/>
            <person name="Nejsum P."/>
            <person name="von Samson-Himmelstjerna G."/>
            <person name="Boag P.R."/>
            <person name="Tan P."/>
            <person name="Li Q."/>
            <person name="Min J."/>
            <person name="Yang Y."/>
            <person name="Wang X."/>
            <person name="Fang X."/>
            <person name="Hall R.S."/>
            <person name="Hofmann A."/>
            <person name="Sternberg P.W."/>
            <person name="Jex A.R."/>
            <person name="Gasser R.B."/>
        </authorList>
    </citation>
    <scope>NUCLEOTIDE SEQUENCE [LARGE SCALE GENOMIC DNA]</scope>
    <source>
        <strain evidence="2">PN_DK_2014</strain>
    </source>
</reference>
<keyword evidence="3" id="KW-1185">Reference proteome</keyword>
<name>A0A0B2V056_TOXCA</name>
<gene>
    <name evidence="2" type="ORF">Tcan_14152</name>
</gene>
<feature type="region of interest" description="Disordered" evidence="1">
    <location>
        <begin position="81"/>
        <end position="103"/>
    </location>
</feature>
<organism evidence="2 3">
    <name type="scientific">Toxocara canis</name>
    <name type="common">Canine roundworm</name>
    <dbReference type="NCBI Taxonomy" id="6265"/>
    <lineage>
        <taxon>Eukaryota</taxon>
        <taxon>Metazoa</taxon>
        <taxon>Ecdysozoa</taxon>
        <taxon>Nematoda</taxon>
        <taxon>Chromadorea</taxon>
        <taxon>Rhabditida</taxon>
        <taxon>Spirurina</taxon>
        <taxon>Ascaridomorpha</taxon>
        <taxon>Ascaridoidea</taxon>
        <taxon>Toxocaridae</taxon>
        <taxon>Toxocara</taxon>
    </lineage>
</organism>
<evidence type="ECO:0000256" key="1">
    <source>
        <dbReference type="SAM" id="MobiDB-lite"/>
    </source>
</evidence>
<proteinExistence type="predicted"/>
<sequence>MSARRRRIAPKKDGGLKRLNGRHDAQTIKRGYLKILNNVGNNESSIYRRRKHSVRFKNEHEVLHGETGNAGCEEVTAVSISSDKDDNASTCPDGDLFDPGEDGIDDFEQTDREIVLDIRFPKRLSCMAHTLQLAAGSRSEGVRKP</sequence>
<comment type="caution">
    <text evidence="2">The sequence shown here is derived from an EMBL/GenBank/DDBJ whole genome shotgun (WGS) entry which is preliminary data.</text>
</comment>
<dbReference type="Proteomes" id="UP000031036">
    <property type="component" value="Unassembled WGS sequence"/>
</dbReference>